<dbReference type="PANTHER" id="PTHR12906:SF0">
    <property type="entry name" value="GEL COMPLEX SUBUNIT OPTI"/>
    <property type="match status" value="1"/>
</dbReference>
<sequence length="156" mass="16987">LAGGPARAARRKEATSQPQLANGALKVSVWSKVLRGNAAREDTDEILGVIYWSRQIIALGLGVIRGELPLRGFLGRAGLCLTSAGVLYPLLQPAYRKKYGSTLELTKEGFMTSFALFMVIWITFYTAIHYDCWCTVPTCALSGPKDPLSYTTEAGL</sequence>
<dbReference type="GeneTree" id="ENSGT00390000004786"/>
<keyword evidence="9" id="KW-1185">Reference proteome</keyword>
<accession>A0A8C9E3S8</accession>
<protein>
    <submittedName>
        <fullName evidence="8">Uncharacterized protein</fullName>
    </submittedName>
</protein>
<dbReference type="InterPro" id="IPR029008">
    <property type="entry name" value="EMC6-like"/>
</dbReference>
<dbReference type="PANTHER" id="PTHR12906">
    <property type="entry name" value="PROTEIN C20ORF24 RAB5-INTERACTING PROTEIN"/>
    <property type="match status" value="1"/>
</dbReference>
<dbReference type="AlphaFoldDB" id="A0A8C9E3S8"/>
<organism evidence="8 9">
    <name type="scientific">Phocoena sinus</name>
    <name type="common">Vaquita</name>
    <dbReference type="NCBI Taxonomy" id="42100"/>
    <lineage>
        <taxon>Eukaryota</taxon>
        <taxon>Metazoa</taxon>
        <taxon>Chordata</taxon>
        <taxon>Craniata</taxon>
        <taxon>Vertebrata</taxon>
        <taxon>Euteleostomi</taxon>
        <taxon>Mammalia</taxon>
        <taxon>Eutheria</taxon>
        <taxon>Laurasiatheria</taxon>
        <taxon>Artiodactyla</taxon>
        <taxon>Whippomorpha</taxon>
        <taxon>Cetacea</taxon>
        <taxon>Odontoceti</taxon>
        <taxon>Phocoenidae</taxon>
        <taxon>Phocoena</taxon>
    </lineage>
</organism>
<reference evidence="8" key="2">
    <citation type="submission" date="2025-08" db="UniProtKB">
        <authorList>
            <consortium name="Ensembl"/>
        </authorList>
    </citation>
    <scope>IDENTIFICATION</scope>
</reference>
<dbReference type="Pfam" id="PF07019">
    <property type="entry name" value="EMC6"/>
    <property type="match status" value="1"/>
</dbReference>
<evidence type="ECO:0000256" key="7">
    <source>
        <dbReference type="SAM" id="Phobius"/>
    </source>
</evidence>
<keyword evidence="3 7" id="KW-0812">Transmembrane</keyword>
<dbReference type="GO" id="GO:0005789">
    <property type="term" value="C:endoplasmic reticulum membrane"/>
    <property type="evidence" value="ECO:0007669"/>
    <property type="project" value="UniProtKB-SubCell"/>
</dbReference>
<dbReference type="InterPro" id="IPR010742">
    <property type="entry name" value="RCAF1"/>
</dbReference>
<dbReference type="GO" id="GO:0097250">
    <property type="term" value="P:mitochondrial respirasome assembly"/>
    <property type="evidence" value="ECO:0007669"/>
    <property type="project" value="InterPro"/>
</dbReference>
<evidence type="ECO:0000256" key="6">
    <source>
        <dbReference type="ARBA" id="ARBA00023136"/>
    </source>
</evidence>
<evidence type="ECO:0000256" key="1">
    <source>
        <dbReference type="ARBA" id="ARBA00004477"/>
    </source>
</evidence>
<proteinExistence type="inferred from homology"/>
<evidence type="ECO:0000256" key="2">
    <source>
        <dbReference type="ARBA" id="ARBA00009436"/>
    </source>
</evidence>
<dbReference type="Proteomes" id="UP000694554">
    <property type="component" value="Chromosome 14"/>
</dbReference>
<feature type="transmembrane region" description="Helical" evidence="7">
    <location>
        <begin position="112"/>
        <end position="130"/>
    </location>
</feature>
<keyword evidence="5 7" id="KW-1133">Transmembrane helix</keyword>
<feature type="transmembrane region" description="Helical" evidence="7">
    <location>
        <begin position="73"/>
        <end position="91"/>
    </location>
</feature>
<comment type="subcellular location">
    <subcellularLocation>
        <location evidence="1">Endoplasmic reticulum membrane</location>
        <topology evidence="1">Multi-pass membrane protein</topology>
    </subcellularLocation>
</comment>
<name>A0A8C9E3S8_PHOSS</name>
<evidence type="ECO:0000256" key="4">
    <source>
        <dbReference type="ARBA" id="ARBA00022824"/>
    </source>
</evidence>
<evidence type="ECO:0000313" key="9">
    <source>
        <dbReference type="Proteomes" id="UP000694554"/>
    </source>
</evidence>
<comment type="similarity">
    <text evidence="2">Belongs to the EMC6 family.</text>
</comment>
<keyword evidence="6 7" id="KW-0472">Membrane</keyword>
<dbReference type="Ensembl" id="ENSPSNT00000017593.1">
    <property type="protein sequence ID" value="ENSPSNP00000015589.1"/>
    <property type="gene ID" value="ENSPSNG00000011478.1"/>
</dbReference>
<evidence type="ECO:0000256" key="3">
    <source>
        <dbReference type="ARBA" id="ARBA00022692"/>
    </source>
</evidence>
<reference evidence="8" key="1">
    <citation type="submission" date="2019-08" db="EMBL/GenBank/DDBJ databases">
        <title>Phocoena sinus (Vaquita) genome, mPhoSin1, primary haplotype.</title>
        <authorList>
            <person name="Morin P."/>
            <person name="Mountcastle J."/>
            <person name="Fungtammasan C."/>
            <person name="Rhie A."/>
            <person name="Rojas-Bracho L."/>
            <person name="Smith C.R."/>
            <person name="Taylor B.L."/>
            <person name="Gulland F.M.D."/>
            <person name="Musser W."/>
            <person name="Houck M."/>
            <person name="Haase B."/>
            <person name="Paez S."/>
            <person name="Howe K."/>
            <person name="Torrance J."/>
            <person name="Formenti G."/>
            <person name="Phillippy A."/>
            <person name="Ryder O."/>
            <person name="Jarvis E.D."/>
            <person name="Fedrigo O."/>
        </authorList>
    </citation>
    <scope>NUCLEOTIDE SEQUENCE [LARGE SCALE GENOMIC DNA]</scope>
</reference>
<evidence type="ECO:0000256" key="5">
    <source>
        <dbReference type="ARBA" id="ARBA00022989"/>
    </source>
</evidence>
<reference evidence="8" key="3">
    <citation type="submission" date="2025-09" db="UniProtKB">
        <authorList>
            <consortium name="Ensembl"/>
        </authorList>
    </citation>
    <scope>IDENTIFICATION</scope>
</reference>
<keyword evidence="4" id="KW-0256">Endoplasmic reticulum</keyword>
<evidence type="ECO:0000313" key="8">
    <source>
        <dbReference type="Ensembl" id="ENSPSNP00000015589.1"/>
    </source>
</evidence>
<dbReference type="GO" id="GO:0005739">
    <property type="term" value="C:mitochondrion"/>
    <property type="evidence" value="ECO:0007669"/>
    <property type="project" value="GOC"/>
</dbReference>